<keyword evidence="7" id="KW-1185">Reference proteome</keyword>
<dbReference type="InterPro" id="IPR048435">
    <property type="entry name" value="MASE6"/>
</dbReference>
<keyword evidence="4" id="KW-0812">Transmembrane</keyword>
<dbReference type="Pfam" id="PF20966">
    <property type="entry name" value="MASE6"/>
    <property type="match status" value="1"/>
</dbReference>
<dbReference type="Gene3D" id="3.30.70.270">
    <property type="match status" value="1"/>
</dbReference>
<accession>A0A9X3HP91</accession>
<feature type="transmembrane region" description="Helical" evidence="4">
    <location>
        <begin position="141"/>
        <end position="160"/>
    </location>
</feature>
<dbReference type="InterPro" id="IPR000160">
    <property type="entry name" value="GGDEF_dom"/>
</dbReference>
<comment type="caution">
    <text evidence="6">The sequence shown here is derived from an EMBL/GenBank/DDBJ whole genome shotgun (WGS) entry which is preliminary data.</text>
</comment>
<evidence type="ECO:0000256" key="3">
    <source>
        <dbReference type="ARBA" id="ARBA00034247"/>
    </source>
</evidence>
<dbReference type="GO" id="GO:0005886">
    <property type="term" value="C:plasma membrane"/>
    <property type="evidence" value="ECO:0007669"/>
    <property type="project" value="TreeGrafter"/>
</dbReference>
<keyword evidence="4" id="KW-1133">Transmembrane helix</keyword>
<dbReference type="PANTHER" id="PTHR45138">
    <property type="entry name" value="REGULATORY COMPONENTS OF SENSORY TRANSDUCTION SYSTEM"/>
    <property type="match status" value="1"/>
</dbReference>
<evidence type="ECO:0000256" key="1">
    <source>
        <dbReference type="ARBA" id="ARBA00001946"/>
    </source>
</evidence>
<gene>
    <name evidence="6" type="ORF">MD483_01590</name>
</gene>
<dbReference type="InterPro" id="IPR050469">
    <property type="entry name" value="Diguanylate_Cyclase"/>
</dbReference>
<sequence>MDLDVLSNSHKLRAAILTWISITLGFIASGFAVYNYAVGTGWFLVISEALFAVYSFWLYSAAKKRTHNYLSIILFVAFLAVIVLGGTLNRPLESGLFIWTCFFPIFFYLLLGKKNGLLATGFMAIIQIAVVLYKIQLGTSFIGTPLILNLLFCYLSIWVVSHIFESNRKKAEVSLGVLASKDVLTNTYNRLALTYQFPVLQRKESAPLCLLILDIDFFKQVNDQFGHSVGDKVLIETALLLQKFVGESQVFRIGGEEFCITLQHTDLKQAEAVAEAIRHEVSVNQFHHGSQAINLTVSIGVCACDGITELEDVLLKADSELYRAKQNGRNQVMVCASQLSKPLKEQTQSAQ</sequence>
<organism evidence="6 7">
    <name type="scientific">Vibrio paucivorans</name>
    <dbReference type="NCBI Taxonomy" id="2829489"/>
    <lineage>
        <taxon>Bacteria</taxon>
        <taxon>Pseudomonadati</taxon>
        <taxon>Pseudomonadota</taxon>
        <taxon>Gammaproteobacteria</taxon>
        <taxon>Vibrionales</taxon>
        <taxon>Vibrionaceae</taxon>
        <taxon>Vibrio</taxon>
    </lineage>
</organism>
<dbReference type="NCBIfam" id="TIGR00254">
    <property type="entry name" value="GGDEF"/>
    <property type="match status" value="1"/>
</dbReference>
<feature type="transmembrane region" description="Helical" evidence="4">
    <location>
        <begin position="94"/>
        <end position="111"/>
    </location>
</feature>
<dbReference type="GO" id="GO:1902201">
    <property type="term" value="P:negative regulation of bacterial-type flagellum-dependent cell motility"/>
    <property type="evidence" value="ECO:0007669"/>
    <property type="project" value="TreeGrafter"/>
</dbReference>
<dbReference type="RefSeq" id="WP_265686285.1">
    <property type="nucleotide sequence ID" value="NZ_JAKRRX010000005.1"/>
</dbReference>
<dbReference type="AlphaFoldDB" id="A0A9X3HP91"/>
<feature type="transmembrane region" description="Helical" evidence="4">
    <location>
        <begin position="40"/>
        <end position="62"/>
    </location>
</feature>
<dbReference type="InterPro" id="IPR043128">
    <property type="entry name" value="Rev_trsase/Diguanyl_cyclase"/>
</dbReference>
<dbReference type="Pfam" id="PF00990">
    <property type="entry name" value="GGDEF"/>
    <property type="match status" value="1"/>
</dbReference>
<evidence type="ECO:0000313" key="7">
    <source>
        <dbReference type="Proteomes" id="UP001155586"/>
    </source>
</evidence>
<name>A0A9X3HP91_9VIBR</name>
<feature type="transmembrane region" description="Helical" evidence="4">
    <location>
        <begin position="12"/>
        <end position="34"/>
    </location>
</feature>
<dbReference type="PANTHER" id="PTHR45138:SF9">
    <property type="entry name" value="DIGUANYLATE CYCLASE DGCM-RELATED"/>
    <property type="match status" value="1"/>
</dbReference>
<feature type="transmembrane region" description="Helical" evidence="4">
    <location>
        <begin position="69"/>
        <end position="88"/>
    </location>
</feature>
<proteinExistence type="predicted"/>
<dbReference type="Proteomes" id="UP001155586">
    <property type="component" value="Unassembled WGS sequence"/>
</dbReference>
<keyword evidence="4" id="KW-0472">Membrane</keyword>
<dbReference type="InterPro" id="IPR029787">
    <property type="entry name" value="Nucleotide_cyclase"/>
</dbReference>
<reference evidence="6" key="1">
    <citation type="submission" date="2022-02" db="EMBL/GenBank/DDBJ databases">
        <title>Vibrio sp. nov., a new bacterium isolated from Bohai sea, China.</title>
        <authorList>
            <person name="Yuan Y."/>
        </authorList>
    </citation>
    <scope>NUCLEOTIDE SEQUENCE</scope>
    <source>
        <strain evidence="6">DBSS07</strain>
    </source>
</reference>
<evidence type="ECO:0000256" key="2">
    <source>
        <dbReference type="ARBA" id="ARBA00012528"/>
    </source>
</evidence>
<dbReference type="GO" id="GO:0052621">
    <property type="term" value="F:diguanylate cyclase activity"/>
    <property type="evidence" value="ECO:0007669"/>
    <property type="project" value="UniProtKB-EC"/>
</dbReference>
<feature type="transmembrane region" description="Helical" evidence="4">
    <location>
        <begin position="116"/>
        <end position="135"/>
    </location>
</feature>
<dbReference type="EC" id="2.7.7.65" evidence="2"/>
<comment type="cofactor">
    <cofactor evidence="1">
        <name>Mg(2+)</name>
        <dbReference type="ChEBI" id="CHEBI:18420"/>
    </cofactor>
</comment>
<dbReference type="SMART" id="SM00267">
    <property type="entry name" value="GGDEF"/>
    <property type="match status" value="1"/>
</dbReference>
<dbReference type="FunFam" id="3.30.70.270:FF:000001">
    <property type="entry name" value="Diguanylate cyclase domain protein"/>
    <property type="match status" value="1"/>
</dbReference>
<comment type="catalytic activity">
    <reaction evidence="3">
        <text>2 GTP = 3',3'-c-di-GMP + 2 diphosphate</text>
        <dbReference type="Rhea" id="RHEA:24898"/>
        <dbReference type="ChEBI" id="CHEBI:33019"/>
        <dbReference type="ChEBI" id="CHEBI:37565"/>
        <dbReference type="ChEBI" id="CHEBI:58805"/>
        <dbReference type="EC" id="2.7.7.65"/>
    </reaction>
</comment>
<dbReference type="SUPFAM" id="SSF55073">
    <property type="entry name" value="Nucleotide cyclase"/>
    <property type="match status" value="1"/>
</dbReference>
<feature type="domain" description="GGDEF" evidence="5">
    <location>
        <begin position="206"/>
        <end position="337"/>
    </location>
</feature>
<dbReference type="CDD" id="cd01949">
    <property type="entry name" value="GGDEF"/>
    <property type="match status" value="1"/>
</dbReference>
<keyword evidence="6" id="KW-0548">Nucleotidyltransferase</keyword>
<dbReference type="GO" id="GO:0043709">
    <property type="term" value="P:cell adhesion involved in single-species biofilm formation"/>
    <property type="evidence" value="ECO:0007669"/>
    <property type="project" value="TreeGrafter"/>
</dbReference>
<evidence type="ECO:0000259" key="5">
    <source>
        <dbReference type="PROSITE" id="PS50887"/>
    </source>
</evidence>
<protein>
    <recommendedName>
        <fullName evidence="2">diguanylate cyclase</fullName>
        <ecNumber evidence="2">2.7.7.65</ecNumber>
    </recommendedName>
</protein>
<evidence type="ECO:0000256" key="4">
    <source>
        <dbReference type="SAM" id="Phobius"/>
    </source>
</evidence>
<dbReference type="EMBL" id="JAKRRX010000005">
    <property type="protein sequence ID" value="MCW8332529.1"/>
    <property type="molecule type" value="Genomic_DNA"/>
</dbReference>
<keyword evidence="6" id="KW-0808">Transferase</keyword>
<dbReference type="PROSITE" id="PS50887">
    <property type="entry name" value="GGDEF"/>
    <property type="match status" value="1"/>
</dbReference>
<evidence type="ECO:0000313" key="6">
    <source>
        <dbReference type="EMBL" id="MCW8332529.1"/>
    </source>
</evidence>